<evidence type="ECO:0000313" key="1">
    <source>
        <dbReference type="EMBL" id="NDK56504.1"/>
    </source>
</evidence>
<dbReference type="EMBL" id="JAAEAA010000013">
    <property type="protein sequence ID" value="NDK56504.1"/>
    <property type="molecule type" value="Genomic_DNA"/>
</dbReference>
<protein>
    <recommendedName>
        <fullName evidence="3">SpoIIAA-like protein</fullName>
    </recommendedName>
</protein>
<proteinExistence type="predicted"/>
<evidence type="ECO:0008006" key="3">
    <source>
        <dbReference type="Google" id="ProtNLM"/>
    </source>
</evidence>
<dbReference type="RefSeq" id="WP_162346562.1">
    <property type="nucleotide sequence ID" value="NZ_JAAEAA010000013.1"/>
</dbReference>
<accession>A0A6B2HAL5</accession>
<name>A0A6B2HAL5_9BACT</name>
<reference evidence="1 2" key="1">
    <citation type="submission" date="2020-01" db="EMBL/GenBank/DDBJ databases">
        <authorList>
            <person name="Kim M.K."/>
        </authorList>
    </citation>
    <scope>NUCLEOTIDE SEQUENCE [LARGE SCALE GENOMIC DNA]</scope>
    <source>
        <strain evidence="1 2">BT213</strain>
    </source>
</reference>
<keyword evidence="2" id="KW-1185">Reference proteome</keyword>
<dbReference type="Proteomes" id="UP000478546">
    <property type="component" value="Unassembled WGS sequence"/>
</dbReference>
<organism evidence="1 2">
    <name type="scientific">Pontibacter fetidus</name>
    <dbReference type="NCBI Taxonomy" id="2700082"/>
    <lineage>
        <taxon>Bacteria</taxon>
        <taxon>Pseudomonadati</taxon>
        <taxon>Bacteroidota</taxon>
        <taxon>Cytophagia</taxon>
        <taxon>Cytophagales</taxon>
        <taxon>Hymenobacteraceae</taxon>
        <taxon>Pontibacter</taxon>
    </lineage>
</organism>
<evidence type="ECO:0000313" key="2">
    <source>
        <dbReference type="Proteomes" id="UP000478546"/>
    </source>
</evidence>
<sequence length="131" mass="15222">MKRIKLLVTDFLSLEYNAIDDYLIANWHGELTNEAVMHGYENILFFLKKEHCHKLLDNHYEITGLWSELSDWFAENWHPRAEAAGLEYHAAVYSQDHFSKLSTDKAIKMVKSGIVKGFDTVENAEGWLNSF</sequence>
<gene>
    <name evidence="1" type="ORF">GWO68_11290</name>
</gene>
<comment type="caution">
    <text evidence="1">The sequence shown here is derived from an EMBL/GenBank/DDBJ whole genome shotgun (WGS) entry which is preliminary data.</text>
</comment>
<dbReference type="AlphaFoldDB" id="A0A6B2HAL5"/>